<evidence type="ECO:0000256" key="1">
    <source>
        <dbReference type="SAM" id="MobiDB-lite"/>
    </source>
</evidence>
<comment type="caution">
    <text evidence="2">The sequence shown here is derived from an EMBL/GenBank/DDBJ whole genome shotgun (WGS) entry which is preliminary data.</text>
</comment>
<name>A0A9N7YCR0_PLEPL</name>
<keyword evidence="3" id="KW-1185">Reference proteome</keyword>
<proteinExistence type="predicted"/>
<gene>
    <name evidence="2" type="ORF">PLEPLA_LOCUS14628</name>
</gene>
<sequence>MPMKFSPGSTGGSMMGALHVSQEPAEDMHVTVNQTSHTFQPTSPNYAAVKSSGQEEEQHQPQHGSVRTGKEFRYTGGLRRIHAEFTRTRCGKRRARVPTSAVTSAPPPSLIIYGKSRGHAPRGPSESRK</sequence>
<feature type="compositionally biased region" description="Polar residues" evidence="1">
    <location>
        <begin position="36"/>
        <end position="45"/>
    </location>
</feature>
<organism evidence="2 3">
    <name type="scientific">Pleuronectes platessa</name>
    <name type="common">European plaice</name>
    <dbReference type="NCBI Taxonomy" id="8262"/>
    <lineage>
        <taxon>Eukaryota</taxon>
        <taxon>Metazoa</taxon>
        <taxon>Chordata</taxon>
        <taxon>Craniata</taxon>
        <taxon>Vertebrata</taxon>
        <taxon>Euteleostomi</taxon>
        <taxon>Actinopterygii</taxon>
        <taxon>Neopterygii</taxon>
        <taxon>Teleostei</taxon>
        <taxon>Neoteleostei</taxon>
        <taxon>Acanthomorphata</taxon>
        <taxon>Carangaria</taxon>
        <taxon>Pleuronectiformes</taxon>
        <taxon>Pleuronectoidei</taxon>
        <taxon>Pleuronectidae</taxon>
        <taxon>Pleuronectes</taxon>
    </lineage>
</organism>
<reference evidence="2" key="1">
    <citation type="submission" date="2020-03" db="EMBL/GenBank/DDBJ databases">
        <authorList>
            <person name="Weist P."/>
        </authorList>
    </citation>
    <scope>NUCLEOTIDE SEQUENCE</scope>
</reference>
<evidence type="ECO:0000313" key="3">
    <source>
        <dbReference type="Proteomes" id="UP001153269"/>
    </source>
</evidence>
<protein>
    <submittedName>
        <fullName evidence="2">Uncharacterized protein</fullName>
    </submittedName>
</protein>
<feature type="region of interest" description="Disordered" evidence="1">
    <location>
        <begin position="36"/>
        <end position="129"/>
    </location>
</feature>
<accession>A0A9N7YCR0</accession>
<dbReference type="AlphaFoldDB" id="A0A9N7YCR0"/>
<evidence type="ECO:0000313" key="2">
    <source>
        <dbReference type="EMBL" id="CAB1426690.1"/>
    </source>
</evidence>
<dbReference type="Proteomes" id="UP001153269">
    <property type="component" value="Unassembled WGS sequence"/>
</dbReference>
<dbReference type="EMBL" id="CADEAL010000906">
    <property type="protein sequence ID" value="CAB1426690.1"/>
    <property type="molecule type" value="Genomic_DNA"/>
</dbReference>